<comment type="caution">
    <text evidence="1">The sequence shown here is derived from an EMBL/GenBank/DDBJ whole genome shotgun (WGS) entry which is preliminary data.</text>
</comment>
<dbReference type="InterPro" id="IPR036583">
    <property type="entry name" value="23S_rRNA_IVS_sf"/>
</dbReference>
<dbReference type="PANTHER" id="PTHR38471:SF2">
    <property type="entry name" value="FOUR HELIX BUNDLE PROTEIN"/>
    <property type="match status" value="1"/>
</dbReference>
<evidence type="ECO:0000313" key="2">
    <source>
        <dbReference type="Proteomes" id="UP000315217"/>
    </source>
</evidence>
<reference evidence="1 2" key="1">
    <citation type="journal article" date="2019" name="Nat. Microbiol.">
        <title>Mediterranean grassland soil C-N compound turnover is dependent on rainfall and depth, and is mediated by genomically divergent microorganisms.</title>
        <authorList>
            <person name="Diamond S."/>
            <person name="Andeer P.F."/>
            <person name="Li Z."/>
            <person name="Crits-Christoph A."/>
            <person name="Burstein D."/>
            <person name="Anantharaman K."/>
            <person name="Lane K.R."/>
            <person name="Thomas B.C."/>
            <person name="Pan C."/>
            <person name="Northen T.R."/>
            <person name="Banfield J.F."/>
        </authorList>
    </citation>
    <scope>NUCLEOTIDE SEQUENCE [LARGE SCALE GENOMIC DNA]</scope>
    <source>
        <strain evidence="1">NP_1</strain>
    </source>
</reference>
<evidence type="ECO:0000313" key="1">
    <source>
        <dbReference type="EMBL" id="TMJ12203.1"/>
    </source>
</evidence>
<dbReference type="InterPro" id="IPR012657">
    <property type="entry name" value="23S_rRNA-intervening_sequence"/>
</dbReference>
<gene>
    <name evidence="1" type="ORF">E6G98_03420</name>
</gene>
<dbReference type="Gene3D" id="1.20.1440.60">
    <property type="entry name" value="23S rRNA-intervening sequence"/>
    <property type="match status" value="1"/>
</dbReference>
<name>A0A537LW07_9BACT</name>
<organism evidence="1 2">
    <name type="scientific">Candidatus Segetimicrobium genomatis</name>
    <dbReference type="NCBI Taxonomy" id="2569760"/>
    <lineage>
        <taxon>Bacteria</taxon>
        <taxon>Bacillati</taxon>
        <taxon>Candidatus Sysuimicrobiota</taxon>
        <taxon>Candidatus Sysuimicrobiia</taxon>
        <taxon>Candidatus Sysuimicrobiales</taxon>
        <taxon>Candidatus Segetimicrobiaceae</taxon>
        <taxon>Candidatus Segetimicrobium</taxon>
    </lineage>
</organism>
<dbReference type="SUPFAM" id="SSF158446">
    <property type="entry name" value="IVS-encoded protein-like"/>
    <property type="match status" value="1"/>
</dbReference>
<dbReference type="NCBIfam" id="TIGR02436">
    <property type="entry name" value="four helix bundle protein"/>
    <property type="match status" value="1"/>
</dbReference>
<dbReference type="PANTHER" id="PTHR38471">
    <property type="entry name" value="FOUR HELIX BUNDLE PROTEIN"/>
    <property type="match status" value="1"/>
</dbReference>
<dbReference type="CDD" id="cd16377">
    <property type="entry name" value="23S_rRNA_IVP_like"/>
    <property type="match status" value="1"/>
</dbReference>
<dbReference type="AlphaFoldDB" id="A0A537LW07"/>
<protein>
    <submittedName>
        <fullName evidence="1">Four helix bundle protein</fullName>
    </submittedName>
</protein>
<accession>A0A537LW07</accession>
<proteinExistence type="predicted"/>
<sequence>MADPVEQLKVWNLAMKLVVQVYKVTGHFPAEERFGLSQQLRRAAVAIPANIAEGNARNYPREYVQYCHIARGSIAEVKCLLRISLNLGFLTEDEFRVLFAAYDQLGRMLQALINQLAKRLTRHSVNRKPDQSPVPSPQSRS</sequence>
<dbReference type="EMBL" id="VBAI01000031">
    <property type="protein sequence ID" value="TMJ12203.1"/>
    <property type="molecule type" value="Genomic_DNA"/>
</dbReference>
<dbReference type="Proteomes" id="UP000315217">
    <property type="component" value="Unassembled WGS sequence"/>
</dbReference>
<dbReference type="Pfam" id="PF05635">
    <property type="entry name" value="23S_rRNA_IVP"/>
    <property type="match status" value="1"/>
</dbReference>